<dbReference type="AlphaFoldDB" id="H0E256"/>
<comment type="similarity">
    <text evidence="1">Belongs to the short-chain dehydrogenases/reductases (SDR) family.</text>
</comment>
<keyword evidence="2" id="KW-0560">Oxidoreductase</keyword>
<sequence length="244" mass="24972">MQGKTAIVTAASRGIGRATAERLAADGAAVVVNWHRSGAAAAEVVTAIEARGGQAIAVQGDIGVQADVVELFDVAEQRFGGVDVVVNNASANIDSHGPVAGLTDEQIEHAIALSFRGSLETMRQAATRLRDGGRIVNVSTGYVRRAFPDVGLYAGLKAGIDTLGASLAHELGPRGITVNSVLPGLTDTDGLSDGVRESLDDFLATTPLRRIAQPQEIAAVIAFLVGPDGGWITAESIAATGGLV</sequence>
<dbReference type="Proteomes" id="UP000005143">
    <property type="component" value="Unassembled WGS sequence"/>
</dbReference>
<reference evidence="3 4" key="1">
    <citation type="journal article" date="2013" name="Biodegradation">
        <title>Quantitative proteomic analysis of ibuprofen-degrading Patulibacter sp. strain I11.</title>
        <authorList>
            <person name="Almeida B."/>
            <person name="Kjeldal H."/>
            <person name="Lolas I."/>
            <person name="Knudsen A.D."/>
            <person name="Carvalho G."/>
            <person name="Nielsen K.L."/>
            <person name="Barreto Crespo M.T."/>
            <person name="Stensballe A."/>
            <person name="Nielsen J.L."/>
        </authorList>
    </citation>
    <scope>NUCLEOTIDE SEQUENCE [LARGE SCALE GENOMIC DNA]</scope>
    <source>
        <strain evidence="3 4">I11</strain>
    </source>
</reference>
<evidence type="ECO:0000313" key="3">
    <source>
        <dbReference type="EMBL" id="EHN12266.1"/>
    </source>
</evidence>
<evidence type="ECO:0000256" key="2">
    <source>
        <dbReference type="ARBA" id="ARBA00023002"/>
    </source>
</evidence>
<name>H0E256_9ACTN</name>
<accession>H0E256</accession>
<dbReference type="GO" id="GO:0016491">
    <property type="term" value="F:oxidoreductase activity"/>
    <property type="evidence" value="ECO:0007669"/>
    <property type="project" value="UniProtKB-KW"/>
</dbReference>
<comment type="caution">
    <text evidence="3">The sequence shown here is derived from an EMBL/GenBank/DDBJ whole genome shotgun (WGS) entry which is preliminary data.</text>
</comment>
<keyword evidence="4" id="KW-1185">Reference proteome</keyword>
<dbReference type="SUPFAM" id="SSF51735">
    <property type="entry name" value="NAD(P)-binding Rossmann-fold domains"/>
    <property type="match status" value="1"/>
</dbReference>
<gene>
    <name evidence="3" type="ORF">PAI11_08690</name>
</gene>
<organism evidence="3 4">
    <name type="scientific">Patulibacter medicamentivorans</name>
    <dbReference type="NCBI Taxonomy" id="1097667"/>
    <lineage>
        <taxon>Bacteria</taxon>
        <taxon>Bacillati</taxon>
        <taxon>Actinomycetota</taxon>
        <taxon>Thermoleophilia</taxon>
        <taxon>Solirubrobacterales</taxon>
        <taxon>Patulibacteraceae</taxon>
        <taxon>Patulibacter</taxon>
    </lineage>
</organism>
<protein>
    <submittedName>
        <fullName evidence="3">Short chain dehydrogenase</fullName>
    </submittedName>
</protein>
<dbReference type="PRINTS" id="PR00081">
    <property type="entry name" value="GDHRDH"/>
</dbReference>
<dbReference type="InterPro" id="IPR002347">
    <property type="entry name" value="SDR_fam"/>
</dbReference>
<dbReference type="InterPro" id="IPR036291">
    <property type="entry name" value="NAD(P)-bd_dom_sf"/>
</dbReference>
<dbReference type="EMBL" id="AGUD01000039">
    <property type="protein sequence ID" value="EHN12266.1"/>
    <property type="molecule type" value="Genomic_DNA"/>
</dbReference>
<dbReference type="FunFam" id="3.40.50.720:FF:000084">
    <property type="entry name" value="Short-chain dehydrogenase reductase"/>
    <property type="match status" value="1"/>
</dbReference>
<dbReference type="PRINTS" id="PR00080">
    <property type="entry name" value="SDRFAMILY"/>
</dbReference>
<dbReference type="PANTHER" id="PTHR43639">
    <property type="entry name" value="OXIDOREDUCTASE, SHORT-CHAIN DEHYDROGENASE/REDUCTASE FAMILY (AFU_ORTHOLOGUE AFUA_5G02870)"/>
    <property type="match status" value="1"/>
</dbReference>
<evidence type="ECO:0000256" key="1">
    <source>
        <dbReference type="ARBA" id="ARBA00006484"/>
    </source>
</evidence>
<dbReference type="Gene3D" id="3.40.50.720">
    <property type="entry name" value="NAD(P)-binding Rossmann-like Domain"/>
    <property type="match status" value="1"/>
</dbReference>
<dbReference type="Pfam" id="PF13561">
    <property type="entry name" value="adh_short_C2"/>
    <property type="match status" value="1"/>
</dbReference>
<dbReference type="PANTHER" id="PTHR43639:SF1">
    <property type="entry name" value="SHORT-CHAIN DEHYDROGENASE_REDUCTASE FAMILY PROTEIN"/>
    <property type="match status" value="1"/>
</dbReference>
<evidence type="ECO:0000313" key="4">
    <source>
        <dbReference type="Proteomes" id="UP000005143"/>
    </source>
</evidence>
<dbReference type="PATRIC" id="fig|1097667.3.peg.865"/>
<proteinExistence type="inferred from homology"/>